<dbReference type="InterPro" id="IPR036397">
    <property type="entry name" value="RNaseH_sf"/>
</dbReference>
<keyword evidence="8" id="KW-1185">Reference proteome</keyword>
<evidence type="ECO:0000313" key="8">
    <source>
        <dbReference type="Proteomes" id="UP000185999"/>
    </source>
</evidence>
<dbReference type="RefSeq" id="WP_054339824.1">
    <property type="nucleotide sequence ID" value="NZ_FTOE01000001.1"/>
</dbReference>
<dbReference type="PANTHER" id="PTHR10948:SF23">
    <property type="entry name" value="TRANSPOSASE INSI FOR INSERTION SEQUENCE ELEMENT IS30A-RELATED"/>
    <property type="match status" value="1"/>
</dbReference>
<dbReference type="Proteomes" id="UP000185999">
    <property type="component" value="Unassembled WGS sequence"/>
</dbReference>
<dbReference type="InterPro" id="IPR001598">
    <property type="entry name" value="Transposase_IS30_CS"/>
</dbReference>
<dbReference type="InterPro" id="IPR025246">
    <property type="entry name" value="IS30-like_HTH"/>
</dbReference>
<dbReference type="SUPFAM" id="SSF53098">
    <property type="entry name" value="Ribonuclease H-like"/>
    <property type="match status" value="1"/>
</dbReference>
<dbReference type="Gene3D" id="3.30.420.10">
    <property type="entry name" value="Ribonuclease H-like superfamily/Ribonuclease H"/>
    <property type="match status" value="1"/>
</dbReference>
<evidence type="ECO:0000256" key="3">
    <source>
        <dbReference type="ARBA" id="ARBA00022578"/>
    </source>
</evidence>
<evidence type="ECO:0000313" key="7">
    <source>
        <dbReference type="EMBL" id="SIS41244.1"/>
    </source>
</evidence>
<keyword evidence="5" id="KW-0233">DNA recombination</keyword>
<feature type="domain" description="Integrase catalytic" evidence="6">
    <location>
        <begin position="151"/>
        <end position="312"/>
    </location>
</feature>
<dbReference type="InterPro" id="IPR001584">
    <property type="entry name" value="Integrase_cat-core"/>
</dbReference>
<dbReference type="GO" id="GO:0006313">
    <property type="term" value="P:DNA transposition"/>
    <property type="evidence" value="ECO:0007669"/>
    <property type="project" value="InterPro"/>
</dbReference>
<dbReference type="EMBL" id="FTOE01000001">
    <property type="protein sequence ID" value="SIS41244.1"/>
    <property type="molecule type" value="Genomic_DNA"/>
</dbReference>
<dbReference type="PROSITE" id="PS01043">
    <property type="entry name" value="TRANSPOSASE_IS30"/>
    <property type="match status" value="1"/>
</dbReference>
<dbReference type="InterPro" id="IPR051917">
    <property type="entry name" value="Transposase-Integrase"/>
</dbReference>
<evidence type="ECO:0000256" key="5">
    <source>
        <dbReference type="ARBA" id="ARBA00023172"/>
    </source>
</evidence>
<evidence type="ECO:0000256" key="4">
    <source>
        <dbReference type="ARBA" id="ARBA00023125"/>
    </source>
</evidence>
<sequence>MSYQQLTEGKRYQISLLISQGFSAADIARFINVHRSTLGREIKRNSLAQCYQPEVAETLTQKRRRQSIKYSIPTHVVVYVEWALSFDWSPEQISEVGKTVGYRVSHEWIYRHVAADKASGGQLFRHLRQGHKRYRRGKNGKCSPIPNRVSIDVRPSIVESRKRVGDWEADTVLGKQGTGVLVTLAERKSRLYLVQRVDSKHSDVVTQAIIDMLTPYKESVHTITFDNGGEFAGHEKIAKSLEAEMYFAHPYSSWERGLNENFNGLLRQYIPKGTDLRGVSDEYVRQVQTRINLRPRKCLGFKQPQKIFDELCQAA</sequence>
<dbReference type="PROSITE" id="PS50994">
    <property type="entry name" value="INTEGRASE"/>
    <property type="match status" value="1"/>
</dbReference>
<dbReference type="GO" id="GO:0004803">
    <property type="term" value="F:transposase activity"/>
    <property type="evidence" value="ECO:0007669"/>
    <property type="project" value="InterPro"/>
</dbReference>
<protein>
    <submittedName>
        <fullName evidence="7">Transposase and inactivated derivatives, IS30 family</fullName>
    </submittedName>
</protein>
<comment type="function">
    <text evidence="1">Required for the transposition of the insertion element.</text>
</comment>
<dbReference type="InterPro" id="IPR053392">
    <property type="entry name" value="Transposase_IS30-like"/>
</dbReference>
<dbReference type="AlphaFoldDB" id="A0A1N7IW22"/>
<dbReference type="GO" id="GO:0003677">
    <property type="term" value="F:DNA binding"/>
    <property type="evidence" value="ECO:0007669"/>
    <property type="project" value="UniProtKB-KW"/>
</dbReference>
<comment type="similarity">
    <text evidence="2">Belongs to the transposase IS30 family.</text>
</comment>
<reference evidence="8" key="1">
    <citation type="submission" date="2017-01" db="EMBL/GenBank/DDBJ databases">
        <authorList>
            <person name="Varghese N."/>
            <person name="Submissions S."/>
        </authorList>
    </citation>
    <scope>NUCLEOTIDE SEQUENCE [LARGE SCALE GENOMIC DNA]</scope>
    <source>
        <strain evidence="8">DSM 22306</strain>
    </source>
</reference>
<proteinExistence type="inferred from homology"/>
<evidence type="ECO:0000256" key="2">
    <source>
        <dbReference type="ARBA" id="ARBA00006363"/>
    </source>
</evidence>
<keyword evidence="3" id="KW-0815">Transposition</keyword>
<dbReference type="Pfam" id="PF13936">
    <property type="entry name" value="HTH_38"/>
    <property type="match status" value="1"/>
</dbReference>
<gene>
    <name evidence="7" type="ORF">SAMN05421760_101212</name>
</gene>
<accession>A0A1N7IW22</accession>
<dbReference type="GO" id="GO:0015074">
    <property type="term" value="P:DNA integration"/>
    <property type="evidence" value="ECO:0007669"/>
    <property type="project" value="InterPro"/>
</dbReference>
<name>A0A1N7IW22_9GAMM</name>
<dbReference type="GO" id="GO:0005829">
    <property type="term" value="C:cytosol"/>
    <property type="evidence" value="ECO:0007669"/>
    <property type="project" value="TreeGrafter"/>
</dbReference>
<dbReference type="NCBIfam" id="NF033563">
    <property type="entry name" value="transpos_IS30"/>
    <property type="match status" value="1"/>
</dbReference>
<dbReference type="PANTHER" id="PTHR10948">
    <property type="entry name" value="TRANSPOSASE"/>
    <property type="match status" value="1"/>
</dbReference>
<dbReference type="InterPro" id="IPR012337">
    <property type="entry name" value="RNaseH-like_sf"/>
</dbReference>
<keyword evidence="4" id="KW-0238">DNA-binding</keyword>
<organism evidence="7 8">
    <name type="scientific">Neptunomonas antarctica</name>
    <dbReference type="NCBI Taxonomy" id="619304"/>
    <lineage>
        <taxon>Bacteria</taxon>
        <taxon>Pseudomonadati</taxon>
        <taxon>Pseudomonadota</taxon>
        <taxon>Gammaproteobacteria</taxon>
        <taxon>Oceanospirillales</taxon>
        <taxon>Oceanospirillaceae</taxon>
        <taxon>Neptunomonas</taxon>
    </lineage>
</organism>
<evidence type="ECO:0000256" key="1">
    <source>
        <dbReference type="ARBA" id="ARBA00002190"/>
    </source>
</evidence>
<dbReference type="OrthoDB" id="9803231at2"/>
<evidence type="ECO:0000259" key="6">
    <source>
        <dbReference type="PROSITE" id="PS50994"/>
    </source>
</evidence>